<dbReference type="PANTHER" id="PTHR12224">
    <property type="entry name" value="BETA-1,4-MANNOSYL-GLYCOPROTEIN BETA-1,4-N-ACETYLGLUCOSAMINYL-TRANSFERASE"/>
    <property type="match status" value="1"/>
</dbReference>
<dbReference type="GO" id="GO:0003830">
    <property type="term" value="F:beta-1,4-mannosylglycoprotein 4-beta-N-acetylglucosaminyltransferase activity"/>
    <property type="evidence" value="ECO:0007669"/>
    <property type="project" value="InterPro"/>
</dbReference>
<dbReference type="Pfam" id="PF04724">
    <property type="entry name" value="Glyco_transf_17"/>
    <property type="match status" value="1"/>
</dbReference>
<reference evidence="2" key="1">
    <citation type="submission" date="2022-07" db="EMBL/GenBank/DDBJ databases">
        <title>Genome Sequence of Agrocybe chaxingu.</title>
        <authorList>
            <person name="Buettner E."/>
        </authorList>
    </citation>
    <scope>NUCLEOTIDE SEQUENCE</scope>
    <source>
        <strain evidence="2">MP-N11</strain>
    </source>
</reference>
<feature type="transmembrane region" description="Helical" evidence="1">
    <location>
        <begin position="12"/>
        <end position="29"/>
    </location>
</feature>
<sequence length="363" mass="41983">MALLIRRQKSKAILFISVLFLVVVVYAIIQNQYQLRNALSYATRPLWDKKDGPTEVIPHFYGEGMKMDAETCKLHGWMERKGKDNLKVLDAVLMSHELELMEIRMNELDSVVDFFLIIESNATFTGLPKDTFFLNNRGRFAKFEKKIVYQLRPGFPLQPGQSAWDVERDTRIAMSDLIQSQIATFPTNSQNLIIMSDLDELPSHHTVELLKTCNFGETLHLQLREYLYSYEWYLGPQSWRASVHMWGRGSFYRHSKYSEYALADSGWHCSYCFRTIAEYAIKMKGFSHADRIAGRLNLLEPKRIQDVICKGRDIFGMLPEAYNIKNGCGLASISSRKRFQIPLPATRRVHARTMIKTALYLAT</sequence>
<proteinExistence type="predicted"/>
<keyword evidence="1" id="KW-0472">Membrane</keyword>
<dbReference type="GO" id="GO:0016020">
    <property type="term" value="C:membrane"/>
    <property type="evidence" value="ECO:0007669"/>
    <property type="project" value="InterPro"/>
</dbReference>
<name>A0A9W8KCJ8_9AGAR</name>
<dbReference type="OrthoDB" id="6474464at2759"/>
<keyword evidence="1" id="KW-1133">Transmembrane helix</keyword>
<evidence type="ECO:0000313" key="3">
    <source>
        <dbReference type="Proteomes" id="UP001148786"/>
    </source>
</evidence>
<dbReference type="InterPro" id="IPR006813">
    <property type="entry name" value="Glyco_trans_17"/>
</dbReference>
<keyword evidence="1" id="KW-0812">Transmembrane</keyword>
<dbReference type="Proteomes" id="UP001148786">
    <property type="component" value="Unassembled WGS sequence"/>
</dbReference>
<dbReference type="PANTHER" id="PTHR12224:SF0">
    <property type="entry name" value="BETA-1,4-MANNOSYL-GLYCOPROTEIN 4-BETA-N-ACETYLGLUCOSAMINYLTRANSFERASE"/>
    <property type="match status" value="1"/>
</dbReference>
<accession>A0A9W8KCJ8</accession>
<dbReference type="GO" id="GO:0006044">
    <property type="term" value="P:N-acetylglucosamine metabolic process"/>
    <property type="evidence" value="ECO:0007669"/>
    <property type="project" value="TreeGrafter"/>
</dbReference>
<evidence type="ECO:0000313" key="2">
    <source>
        <dbReference type="EMBL" id="KAJ3514794.1"/>
    </source>
</evidence>
<evidence type="ECO:0000256" key="1">
    <source>
        <dbReference type="SAM" id="Phobius"/>
    </source>
</evidence>
<organism evidence="2 3">
    <name type="scientific">Agrocybe chaxingu</name>
    <dbReference type="NCBI Taxonomy" id="84603"/>
    <lineage>
        <taxon>Eukaryota</taxon>
        <taxon>Fungi</taxon>
        <taxon>Dikarya</taxon>
        <taxon>Basidiomycota</taxon>
        <taxon>Agaricomycotina</taxon>
        <taxon>Agaricomycetes</taxon>
        <taxon>Agaricomycetidae</taxon>
        <taxon>Agaricales</taxon>
        <taxon>Agaricineae</taxon>
        <taxon>Strophariaceae</taxon>
        <taxon>Agrocybe</taxon>
    </lineage>
</organism>
<dbReference type="EMBL" id="JANKHO010000127">
    <property type="protein sequence ID" value="KAJ3514794.1"/>
    <property type="molecule type" value="Genomic_DNA"/>
</dbReference>
<gene>
    <name evidence="2" type="ORF">NLJ89_g2167</name>
</gene>
<protein>
    <submittedName>
        <fullName evidence="2">Uncharacterized protein</fullName>
    </submittedName>
</protein>
<keyword evidence="3" id="KW-1185">Reference proteome</keyword>
<comment type="caution">
    <text evidence="2">The sequence shown here is derived from an EMBL/GenBank/DDBJ whole genome shotgun (WGS) entry which is preliminary data.</text>
</comment>
<dbReference type="AlphaFoldDB" id="A0A9W8KCJ8"/>